<proteinExistence type="predicted"/>
<gene>
    <name evidence="2" type="ORF">EDWATA_02284</name>
</gene>
<dbReference type="AlphaFoldDB" id="D4F6A3"/>
<keyword evidence="1" id="KW-0732">Signal</keyword>
<evidence type="ECO:0000256" key="1">
    <source>
        <dbReference type="SAM" id="SignalP"/>
    </source>
</evidence>
<dbReference type="Proteomes" id="UP000003692">
    <property type="component" value="Unassembled WGS sequence"/>
</dbReference>
<feature type="signal peptide" evidence="1">
    <location>
        <begin position="1"/>
        <end position="27"/>
    </location>
</feature>
<evidence type="ECO:0000313" key="2">
    <source>
        <dbReference type="EMBL" id="EFE22702.1"/>
    </source>
</evidence>
<feature type="chain" id="PRO_5003057435" evidence="1">
    <location>
        <begin position="28"/>
        <end position="301"/>
    </location>
</feature>
<name>D4F6A3_EDWTA</name>
<protein>
    <submittedName>
        <fullName evidence="2">Uncharacterized protein</fullName>
    </submittedName>
</protein>
<comment type="caution">
    <text evidence="2">The sequence shown here is derived from an EMBL/GenBank/DDBJ whole genome shotgun (WGS) entry which is preliminary data.</text>
</comment>
<dbReference type="EMBL" id="ADGK01000193">
    <property type="protein sequence ID" value="EFE22702.1"/>
    <property type="molecule type" value="Genomic_DNA"/>
</dbReference>
<dbReference type="HOGENOM" id="CLU_914374_0_0_6"/>
<evidence type="ECO:0000313" key="3">
    <source>
        <dbReference type="Proteomes" id="UP000003692"/>
    </source>
</evidence>
<dbReference type="RefSeq" id="WP_005286710.1">
    <property type="nucleotide sequence ID" value="NZ_GG739633.1"/>
</dbReference>
<organism evidence="2 3">
    <name type="scientific">Edwardsiella tarda ATCC 23685</name>
    <dbReference type="NCBI Taxonomy" id="500638"/>
    <lineage>
        <taxon>Bacteria</taxon>
        <taxon>Pseudomonadati</taxon>
        <taxon>Pseudomonadota</taxon>
        <taxon>Gammaproteobacteria</taxon>
        <taxon>Enterobacterales</taxon>
        <taxon>Hafniaceae</taxon>
        <taxon>Edwardsiella</taxon>
    </lineage>
</organism>
<accession>D4F6A3</accession>
<reference evidence="2 3" key="1">
    <citation type="submission" date="2010-02" db="EMBL/GenBank/DDBJ databases">
        <authorList>
            <person name="Weinstock G."/>
            <person name="Sodergren E."/>
            <person name="Clifton S."/>
            <person name="Fulton L."/>
            <person name="Fulton B."/>
            <person name="Courtney L."/>
            <person name="Fronick C."/>
            <person name="Harrison M."/>
            <person name="Strong C."/>
            <person name="Farmer C."/>
            <person name="Delahaunty K."/>
            <person name="Markovic C."/>
            <person name="Hall O."/>
            <person name="Minx P."/>
            <person name="Tomlinson C."/>
            <person name="Mitreva M."/>
            <person name="Nelson J."/>
            <person name="Hou S."/>
            <person name="Wollam A."/>
            <person name="Pepin K.H."/>
            <person name="Johnson M."/>
            <person name="Bhonagiri V."/>
            <person name="Zhang X."/>
            <person name="Suruliraj S."/>
            <person name="Warren W."/>
            <person name="Chinwalla A."/>
            <person name="Mardis E.R."/>
            <person name="Wilson R.K."/>
        </authorList>
    </citation>
    <scope>NUCLEOTIDE SEQUENCE [LARGE SCALE GENOMIC DNA]</scope>
    <source>
        <strain evidence="2 3">ATCC 23685</strain>
    </source>
</reference>
<sequence length="301" mass="34639">MSDNTMDNQVCRSVIVLFLLAASPGLALGAASQAEQAPVKIFTTPWARLFSGSEARFSTALTYSTPLSHQWLDVPLNSEQSEMRNIVNQRMLASFQYSPLSYFFANMTVRVPLQHLNRYRPDFVYSFGYDDWHPGTFSLVYSNYGDNNHFYPQQGQRRTNIEQGTITAAYKFALPDSWNKHLLIFPQDSLTCQVGYSYGPRYYSLQDNQMKRGKSALLGSCGYTLKQHFFFRLSAFYYPDRSQQQPWDSDYNYSFGYVSGYQPGDLSISYGNYSGTRYAWRSDRNANFRQGTINVSWTLPF</sequence>